<evidence type="ECO:0000313" key="8">
    <source>
        <dbReference type="Proteomes" id="UP000265427"/>
    </source>
</evidence>
<evidence type="ECO:0000313" key="12">
    <source>
        <dbReference type="Proteomes" id="UP000266643"/>
    </source>
</evidence>
<dbReference type="Proteomes" id="UP000265427">
    <property type="component" value="Unassembled WGS sequence"/>
</dbReference>
<comment type="caution">
    <text evidence="1">The sequence shown here is derived from an EMBL/GenBank/DDBJ whole genome shotgun (WGS) entry which is preliminary data.</text>
</comment>
<gene>
    <name evidence="2" type="ORF">DYB25_000167</name>
    <name evidence="6" type="ORF">DYB26_001694</name>
    <name evidence="5" type="ORF">DYB30_000433</name>
    <name evidence="7" type="ORF">DYB31_000002</name>
    <name evidence="3" type="ORF">DYB34_000053</name>
    <name evidence="1" type="ORF">DYB36_000141</name>
    <name evidence="4" type="ORF">DYB38_012007</name>
</gene>
<dbReference type="Proteomes" id="UP000266239">
    <property type="component" value="Unassembled WGS sequence"/>
</dbReference>
<dbReference type="AlphaFoldDB" id="A0A397A1Z4"/>
<dbReference type="EMBL" id="QUTF01018221">
    <property type="protein sequence ID" value="RHZ02621.1"/>
    <property type="molecule type" value="Genomic_DNA"/>
</dbReference>
<dbReference type="EMBL" id="QUTC01008675">
    <property type="protein sequence ID" value="RHY43131.1"/>
    <property type="molecule type" value="Genomic_DNA"/>
</dbReference>
<reference evidence="8 9" key="1">
    <citation type="submission" date="2018-08" db="EMBL/GenBank/DDBJ databases">
        <title>Aphanomyces genome sequencing and annotation.</title>
        <authorList>
            <person name="Minardi D."/>
            <person name="Oidtmann B."/>
            <person name="Van Der Giezen M."/>
            <person name="Studholme D.J."/>
        </authorList>
    </citation>
    <scope>NUCLEOTIDE SEQUENCE [LARGE SCALE GENOMIC DNA]</scope>
    <source>
        <strain evidence="7 10">197901</strain>
        <strain evidence="5 12">D2</strain>
        <strain evidence="6 14">FDL457</strain>
        <strain evidence="1 8">Kv</strain>
        <strain evidence="4 9">SA</strain>
        <strain evidence="3 13">Si</strain>
        <strain evidence="2 11">Yx</strain>
    </source>
</reference>
<sequence>MATVDVLLAIRDWRQRLAAIQSFGRVFLWNGVSYIRKLATDVPALKQTLVITTSPTAMPNPFFLPCTLESLLAPSYDTINWMDDMDATQRLRDAASVLFHDQEFIQLWKDSALDCSNRLLRYNARHHATTHPFLDQIRASQLEFVQKSSLFDTSPGLRLLCHALLHHLHVDCRWDPKHLLRSLLEFQPADMASSAEVALTDLFANHPSAHPSKLFGDHAVCASLSLFVDVPAVELSSFHIPNDRLWTVAQLFDEVAKQAMPVSDALCRLQTSDILVSVIPQC</sequence>
<dbReference type="Proteomes" id="UP000286510">
    <property type="component" value="Unassembled WGS sequence"/>
</dbReference>
<dbReference type="Proteomes" id="UP000265716">
    <property type="component" value="Unassembled WGS sequence"/>
</dbReference>
<evidence type="ECO:0000313" key="4">
    <source>
        <dbReference type="EMBL" id="RHY43131.1"/>
    </source>
</evidence>
<evidence type="ECO:0000313" key="13">
    <source>
        <dbReference type="Proteomes" id="UP000283543"/>
    </source>
</evidence>
<evidence type="ECO:0000313" key="14">
    <source>
        <dbReference type="Proteomes" id="UP000286510"/>
    </source>
</evidence>
<dbReference type="EMBL" id="QUTE01000635">
    <property type="protein sequence ID" value="RHZ41597.1"/>
    <property type="molecule type" value="Genomic_DNA"/>
</dbReference>
<evidence type="ECO:0000313" key="11">
    <source>
        <dbReference type="Proteomes" id="UP000266239"/>
    </source>
</evidence>
<evidence type="ECO:0000313" key="3">
    <source>
        <dbReference type="EMBL" id="RHY36026.1"/>
    </source>
</evidence>
<dbReference type="Proteomes" id="UP000283543">
    <property type="component" value="Unassembled WGS sequence"/>
</dbReference>
<dbReference type="Proteomes" id="UP000266196">
    <property type="component" value="Unassembled WGS sequence"/>
</dbReference>
<dbReference type="EMBL" id="QUTA01005605">
    <property type="protein sequence ID" value="RHY14993.1"/>
    <property type="molecule type" value="Genomic_DNA"/>
</dbReference>
<dbReference type="VEuPathDB" id="FungiDB:H257_02623"/>
<accession>A0A397A1Z4</accession>
<protein>
    <submittedName>
        <fullName evidence="1">Uncharacterized protein</fullName>
    </submittedName>
</protein>
<evidence type="ECO:0000313" key="6">
    <source>
        <dbReference type="EMBL" id="RHZ02621.1"/>
    </source>
</evidence>
<evidence type="ECO:0000313" key="2">
    <source>
        <dbReference type="EMBL" id="RHY14993.1"/>
    </source>
</evidence>
<evidence type="ECO:0000313" key="7">
    <source>
        <dbReference type="EMBL" id="RHZ41597.1"/>
    </source>
</evidence>
<dbReference type="Proteomes" id="UP000266643">
    <property type="component" value="Unassembled WGS sequence"/>
</dbReference>
<evidence type="ECO:0000313" key="1">
    <source>
        <dbReference type="EMBL" id="RHX99400.1"/>
    </source>
</evidence>
<evidence type="ECO:0000313" key="10">
    <source>
        <dbReference type="Proteomes" id="UP000266196"/>
    </source>
</evidence>
<evidence type="ECO:0000313" key="9">
    <source>
        <dbReference type="Proteomes" id="UP000265716"/>
    </source>
</evidence>
<organism evidence="1 8">
    <name type="scientific">Aphanomyces astaci</name>
    <name type="common">Crayfish plague agent</name>
    <dbReference type="NCBI Taxonomy" id="112090"/>
    <lineage>
        <taxon>Eukaryota</taxon>
        <taxon>Sar</taxon>
        <taxon>Stramenopiles</taxon>
        <taxon>Oomycota</taxon>
        <taxon>Saprolegniomycetes</taxon>
        <taxon>Saprolegniales</taxon>
        <taxon>Verrucalvaceae</taxon>
        <taxon>Aphanomyces</taxon>
    </lineage>
</organism>
<dbReference type="EMBL" id="QUTB01012194">
    <property type="protein sequence ID" value="RHY36026.1"/>
    <property type="molecule type" value="Genomic_DNA"/>
</dbReference>
<dbReference type="EMBL" id="QUTD01004907">
    <property type="protein sequence ID" value="RHY65361.1"/>
    <property type="molecule type" value="Genomic_DNA"/>
</dbReference>
<evidence type="ECO:0000313" key="5">
    <source>
        <dbReference type="EMBL" id="RHY65361.1"/>
    </source>
</evidence>
<proteinExistence type="predicted"/>
<dbReference type="EMBL" id="QUSZ01009202">
    <property type="protein sequence ID" value="RHX99400.1"/>
    <property type="molecule type" value="Genomic_DNA"/>
</dbReference>
<name>A0A397A1Z4_APHAT</name>